<dbReference type="GO" id="GO:0006221">
    <property type="term" value="P:pyrimidine nucleotide biosynthetic process"/>
    <property type="evidence" value="ECO:0007669"/>
    <property type="project" value="UniProtKB-KW"/>
</dbReference>
<dbReference type="Pfam" id="PF12890">
    <property type="entry name" value="DHOase"/>
    <property type="match status" value="1"/>
</dbReference>
<dbReference type="Gene3D" id="3.20.20.140">
    <property type="entry name" value="Metal-dependent hydrolases"/>
    <property type="match status" value="1"/>
</dbReference>
<dbReference type="InterPro" id="IPR004722">
    <property type="entry name" value="DHOase"/>
</dbReference>
<comment type="caution">
    <text evidence="5">The sequence shown here is derived from an EMBL/GenBank/DDBJ whole genome shotgun (WGS) entry which is preliminary data.</text>
</comment>
<evidence type="ECO:0000259" key="4">
    <source>
        <dbReference type="Pfam" id="PF12890"/>
    </source>
</evidence>
<evidence type="ECO:0000313" key="5">
    <source>
        <dbReference type="EMBL" id="TPD63160.1"/>
    </source>
</evidence>
<proteinExistence type="predicted"/>
<dbReference type="GO" id="GO:0004151">
    <property type="term" value="F:dihydroorotase activity"/>
    <property type="evidence" value="ECO:0007669"/>
    <property type="project" value="InterPro"/>
</dbReference>
<evidence type="ECO:0000313" key="6">
    <source>
        <dbReference type="Proteomes" id="UP000319148"/>
    </source>
</evidence>
<dbReference type="InterPro" id="IPR024403">
    <property type="entry name" value="DHOase_cat"/>
</dbReference>
<dbReference type="AlphaFoldDB" id="A0A501PRK3"/>
<dbReference type="RefSeq" id="WP_139938431.1">
    <property type="nucleotide sequence ID" value="NZ_JBHSYP010000022.1"/>
</dbReference>
<dbReference type="InterPro" id="IPR013108">
    <property type="entry name" value="Amidohydro_3"/>
</dbReference>
<dbReference type="PANTHER" id="PTHR43668">
    <property type="entry name" value="ALLANTOINASE"/>
    <property type="match status" value="1"/>
</dbReference>
<dbReference type="CDD" id="cd01317">
    <property type="entry name" value="DHOase_IIa"/>
    <property type="match status" value="1"/>
</dbReference>
<organism evidence="5 6">
    <name type="scientific">Emcibacter nanhaiensis</name>
    <dbReference type="NCBI Taxonomy" id="1505037"/>
    <lineage>
        <taxon>Bacteria</taxon>
        <taxon>Pseudomonadati</taxon>
        <taxon>Pseudomonadota</taxon>
        <taxon>Alphaproteobacteria</taxon>
        <taxon>Emcibacterales</taxon>
        <taxon>Emcibacteraceae</taxon>
        <taxon>Emcibacter</taxon>
    </lineage>
</organism>
<dbReference type="GO" id="GO:0006145">
    <property type="term" value="P:purine nucleobase catabolic process"/>
    <property type="evidence" value="ECO:0007669"/>
    <property type="project" value="TreeGrafter"/>
</dbReference>
<dbReference type="InterPro" id="IPR032466">
    <property type="entry name" value="Metal_Hydrolase"/>
</dbReference>
<dbReference type="GO" id="GO:0005737">
    <property type="term" value="C:cytoplasm"/>
    <property type="evidence" value="ECO:0007669"/>
    <property type="project" value="TreeGrafter"/>
</dbReference>
<gene>
    <name evidence="5" type="ORF">FIV46_03530</name>
</gene>
<name>A0A501PRK3_9PROT</name>
<sequence length="428" mass="46083">MITHVLYDNARLLDPASGLDIHGQLLTEDGRIIALGEKVDLRGADVDIIDCGGHCLAPGLIDMRVFVGIPGADYRDTIFNTGEAAAYGGVTTVCVQPVTQPIIDDMARVEYLMSRARDAAVNFIPLPAATKQLAGEEMTEIGLMSRAGIKAFTDGNVSIANASLMTRILKYMKYFDALLIQHLAEPSLAGSGCMNSGELATRLGLPGIPTEAETIMLERDLRLLKKIGTRYHAAQITCQDSIEVLKAAKASGMKATAGVSVAHLALNEFAIEDYRTFAKVSPPLRCEDDRVAVVEALKDGTIDVIVSSHDPEDPESKRVPFEQAEAGVIGLETMLPVTLEMYHNGQMDLLKILEKMTVNPARILGLGSGVLKEGAPADLCLFDLNSPHRIDPDKLPSITKNTPFDGKPVQGRVLRTVVGGKTVFEHKG</sequence>
<dbReference type="EMBL" id="VFIY01000004">
    <property type="protein sequence ID" value="TPD63160.1"/>
    <property type="molecule type" value="Genomic_DNA"/>
</dbReference>
<evidence type="ECO:0000256" key="1">
    <source>
        <dbReference type="ARBA" id="ARBA00022833"/>
    </source>
</evidence>
<accession>A0A501PRK3</accession>
<dbReference type="Proteomes" id="UP000319148">
    <property type="component" value="Unassembled WGS sequence"/>
</dbReference>
<dbReference type="SUPFAM" id="SSF51338">
    <property type="entry name" value="Composite domain of metallo-dependent hydrolases"/>
    <property type="match status" value="1"/>
</dbReference>
<dbReference type="OrthoDB" id="9803027at2"/>
<keyword evidence="2" id="KW-0665">Pyrimidine biosynthesis</keyword>
<protein>
    <submittedName>
        <fullName evidence="5">Amidohydrolase family protein</fullName>
    </submittedName>
</protein>
<feature type="domain" description="Amidohydrolase 3" evidence="3">
    <location>
        <begin position="346"/>
        <end position="424"/>
    </location>
</feature>
<dbReference type="Gene3D" id="2.30.40.10">
    <property type="entry name" value="Urease, subunit C, domain 1"/>
    <property type="match status" value="1"/>
</dbReference>
<evidence type="ECO:0000256" key="2">
    <source>
        <dbReference type="ARBA" id="ARBA00022975"/>
    </source>
</evidence>
<feature type="domain" description="Dihydroorotase catalytic" evidence="4">
    <location>
        <begin position="54"/>
        <end position="240"/>
    </location>
</feature>
<dbReference type="InterPro" id="IPR011059">
    <property type="entry name" value="Metal-dep_hydrolase_composite"/>
</dbReference>
<dbReference type="Pfam" id="PF07969">
    <property type="entry name" value="Amidohydro_3"/>
    <property type="match status" value="1"/>
</dbReference>
<keyword evidence="5" id="KW-0378">Hydrolase</keyword>
<dbReference type="GO" id="GO:0004038">
    <property type="term" value="F:allantoinase activity"/>
    <property type="evidence" value="ECO:0007669"/>
    <property type="project" value="TreeGrafter"/>
</dbReference>
<dbReference type="SUPFAM" id="SSF51556">
    <property type="entry name" value="Metallo-dependent hydrolases"/>
    <property type="match status" value="1"/>
</dbReference>
<reference evidence="6" key="1">
    <citation type="submission" date="2019-06" db="EMBL/GenBank/DDBJ databases">
        <title>The complete genome of Emcibacter congregatus ZYLT.</title>
        <authorList>
            <person name="Zhao Z."/>
        </authorList>
    </citation>
    <scope>NUCLEOTIDE SEQUENCE [LARGE SCALE GENOMIC DNA]</scope>
    <source>
        <strain evidence="6">MCCC 1A06723</strain>
    </source>
</reference>
<keyword evidence="1" id="KW-0862">Zinc</keyword>
<dbReference type="NCBIfam" id="TIGR00857">
    <property type="entry name" value="pyrC_multi"/>
    <property type="match status" value="1"/>
</dbReference>
<dbReference type="InterPro" id="IPR050138">
    <property type="entry name" value="DHOase/Allantoinase_Hydrolase"/>
</dbReference>
<keyword evidence="6" id="KW-1185">Reference proteome</keyword>
<dbReference type="GO" id="GO:0046872">
    <property type="term" value="F:metal ion binding"/>
    <property type="evidence" value="ECO:0007669"/>
    <property type="project" value="InterPro"/>
</dbReference>
<evidence type="ECO:0000259" key="3">
    <source>
        <dbReference type="Pfam" id="PF07969"/>
    </source>
</evidence>
<dbReference type="PANTHER" id="PTHR43668:SF2">
    <property type="entry name" value="ALLANTOINASE"/>
    <property type="match status" value="1"/>
</dbReference>